<accession>A0A815NUX7</accession>
<dbReference type="InterPro" id="IPR050685">
    <property type="entry name" value="LDLR"/>
</dbReference>
<evidence type="ECO:0000256" key="6">
    <source>
        <dbReference type="ARBA" id="ARBA00023157"/>
    </source>
</evidence>
<dbReference type="Pfam" id="PF00057">
    <property type="entry name" value="Ldl_recept_a"/>
    <property type="match status" value="1"/>
</dbReference>
<dbReference type="EMBL" id="CAJNOQ010018886">
    <property type="protein sequence ID" value="CAF1438615.1"/>
    <property type="molecule type" value="Genomic_DNA"/>
</dbReference>
<keyword evidence="5" id="KW-0472">Membrane</keyword>
<dbReference type="PANTHER" id="PTHR24270:SF63">
    <property type="entry name" value="TERRIBLY REDUCED OPTIC LOBES, ISOFORM B"/>
    <property type="match status" value="1"/>
</dbReference>
<dbReference type="Proteomes" id="UP000663829">
    <property type="component" value="Unassembled WGS sequence"/>
</dbReference>
<dbReference type="SMART" id="SM00192">
    <property type="entry name" value="LDLa"/>
    <property type="match status" value="4"/>
</dbReference>
<keyword evidence="6 7" id="KW-1015">Disulfide bond</keyword>
<evidence type="ECO:0000256" key="7">
    <source>
        <dbReference type="PROSITE-ProRule" id="PRU00124"/>
    </source>
</evidence>
<dbReference type="InterPro" id="IPR036055">
    <property type="entry name" value="LDL_receptor-like_sf"/>
</dbReference>
<keyword evidence="3" id="KW-0677">Repeat</keyword>
<dbReference type="PROSITE" id="PS50068">
    <property type="entry name" value="LDLRA_2"/>
    <property type="match status" value="2"/>
</dbReference>
<dbReference type="PANTHER" id="PTHR24270">
    <property type="entry name" value="LOW-DENSITY LIPOPROTEIN RECEPTOR-RELATED"/>
    <property type="match status" value="1"/>
</dbReference>
<comment type="caution">
    <text evidence="7">Lacks conserved residue(s) required for the propagation of feature annotation.</text>
</comment>
<evidence type="ECO:0000256" key="5">
    <source>
        <dbReference type="ARBA" id="ARBA00023136"/>
    </source>
</evidence>
<dbReference type="InterPro" id="IPR002172">
    <property type="entry name" value="LDrepeatLR_classA_rpt"/>
</dbReference>
<sequence>ITPERLYGWGIPLDLLDYYAQYVSYKKQGRNLDLSIEQLFICKCSSLLMFGRYCEYTFGYRGWHTMNVVASIRQYISNKEYMNTYNMYSYIRLMPCYELIHCVDINDNERCIDWRDICDQEIDCFNGEDEVNCKQIEINGCNKENEFRCRNGLCIDIELLFNGYRDCIDGTDEKHQYELDRSADIKCFKLANTHCDDRFCGKESFSCGDGQCLSWNALFNDKLLCRNGQDFYYLYKLEQYLNDYSNDEDDDTCLKSIQKTILTNPFDRLNTSTITDMFKYIQDQCLSLGKMYQFDRTHKISPFIKTFFHIDQFELNEQMAPYLLVYAHRPALFCADMFNCQGECVAKYRLFDGFTDCIDKSDEQNKLIFKNFDPIFLQHRYKCETSSDAVMLYFLGDGIKQCTDGTDELASYVNWDHIHCSYFDLDECNLIKQSNIIEYLISFTKLCNTIWDVKYGLDEMNCTEWICDEGWLKYNRTDERNQAMLWNGNCIERHGVCNDVQQFPDGSDEFYCNHQEMKEIPCRNVTSPTQIIDISFNARYLRGNGVIDCIGGQDERNTYSCEDGSPLKDRYLCANGNCIREKYLCE</sequence>
<dbReference type="Proteomes" id="UP000681722">
    <property type="component" value="Unassembled WGS sequence"/>
</dbReference>
<dbReference type="PRINTS" id="PR00261">
    <property type="entry name" value="LDLRECEPTOR"/>
</dbReference>
<gene>
    <name evidence="8" type="ORF">GPM918_LOCUS34290</name>
    <name evidence="9" type="ORF">SRO942_LOCUS34991</name>
</gene>
<evidence type="ECO:0000313" key="8">
    <source>
        <dbReference type="EMBL" id="CAF1438615.1"/>
    </source>
</evidence>
<evidence type="ECO:0000313" key="9">
    <source>
        <dbReference type="EMBL" id="CAF4315614.1"/>
    </source>
</evidence>
<comment type="subcellular location">
    <subcellularLocation>
        <location evidence="1">Membrane</location>
        <topology evidence="1">Single-pass membrane protein</topology>
    </subcellularLocation>
</comment>
<organism evidence="8 10">
    <name type="scientific">Didymodactylos carnosus</name>
    <dbReference type="NCBI Taxonomy" id="1234261"/>
    <lineage>
        <taxon>Eukaryota</taxon>
        <taxon>Metazoa</taxon>
        <taxon>Spiralia</taxon>
        <taxon>Gnathifera</taxon>
        <taxon>Rotifera</taxon>
        <taxon>Eurotatoria</taxon>
        <taxon>Bdelloidea</taxon>
        <taxon>Philodinida</taxon>
        <taxon>Philodinidae</taxon>
        <taxon>Didymodactylos</taxon>
    </lineage>
</organism>
<keyword evidence="10" id="KW-1185">Reference proteome</keyword>
<protein>
    <submittedName>
        <fullName evidence="8">Uncharacterized protein</fullName>
    </submittedName>
</protein>
<dbReference type="OrthoDB" id="8831087at2759"/>
<dbReference type="SUPFAM" id="SSF57424">
    <property type="entry name" value="LDL receptor-like module"/>
    <property type="match status" value="3"/>
</dbReference>
<dbReference type="AlphaFoldDB" id="A0A815NUX7"/>
<dbReference type="EMBL" id="CAJOBC010084333">
    <property type="protein sequence ID" value="CAF4315614.1"/>
    <property type="molecule type" value="Genomic_DNA"/>
</dbReference>
<comment type="caution">
    <text evidence="8">The sequence shown here is derived from an EMBL/GenBank/DDBJ whole genome shotgun (WGS) entry which is preliminary data.</text>
</comment>
<proteinExistence type="predicted"/>
<keyword evidence="2" id="KW-0812">Transmembrane</keyword>
<feature type="disulfide bond" evidence="7">
    <location>
        <begin position="149"/>
        <end position="167"/>
    </location>
</feature>
<evidence type="ECO:0000256" key="1">
    <source>
        <dbReference type="ARBA" id="ARBA00004167"/>
    </source>
</evidence>
<evidence type="ECO:0000256" key="2">
    <source>
        <dbReference type="ARBA" id="ARBA00022692"/>
    </source>
</evidence>
<evidence type="ECO:0000256" key="4">
    <source>
        <dbReference type="ARBA" id="ARBA00022989"/>
    </source>
</evidence>
<name>A0A815NUX7_9BILA</name>
<feature type="non-terminal residue" evidence="8">
    <location>
        <position position="1"/>
    </location>
</feature>
<dbReference type="CDD" id="cd00112">
    <property type="entry name" value="LDLa"/>
    <property type="match status" value="2"/>
</dbReference>
<evidence type="ECO:0000256" key="3">
    <source>
        <dbReference type="ARBA" id="ARBA00022737"/>
    </source>
</evidence>
<dbReference type="GO" id="GO:0005886">
    <property type="term" value="C:plasma membrane"/>
    <property type="evidence" value="ECO:0007669"/>
    <property type="project" value="TreeGrafter"/>
</dbReference>
<feature type="disulfide bond" evidence="7">
    <location>
        <begin position="118"/>
        <end position="133"/>
    </location>
</feature>
<reference evidence="8" key="1">
    <citation type="submission" date="2021-02" db="EMBL/GenBank/DDBJ databases">
        <authorList>
            <person name="Nowell W R."/>
        </authorList>
    </citation>
    <scope>NUCLEOTIDE SEQUENCE</scope>
</reference>
<dbReference type="Gene3D" id="4.10.400.10">
    <property type="entry name" value="Low-density Lipoprotein Receptor"/>
    <property type="match status" value="1"/>
</dbReference>
<dbReference type="GO" id="GO:0016192">
    <property type="term" value="P:vesicle-mediated transport"/>
    <property type="evidence" value="ECO:0007669"/>
    <property type="project" value="UniProtKB-ARBA"/>
</dbReference>
<keyword evidence="4" id="KW-1133">Transmembrane helix</keyword>
<evidence type="ECO:0000313" key="10">
    <source>
        <dbReference type="Proteomes" id="UP000663829"/>
    </source>
</evidence>